<comment type="caution">
    <text evidence="2">The sequence shown here is derived from an EMBL/GenBank/DDBJ whole genome shotgun (WGS) entry which is preliminary data.</text>
</comment>
<dbReference type="RefSeq" id="WP_110671657.1">
    <property type="nucleotide sequence ID" value="NZ_PYBW01000082.1"/>
</dbReference>
<evidence type="ECO:0000313" key="3">
    <source>
        <dbReference type="Proteomes" id="UP000248039"/>
    </source>
</evidence>
<gene>
    <name evidence="2" type="ORF">C7C46_22220</name>
</gene>
<proteinExistence type="predicted"/>
<evidence type="ECO:0000313" key="2">
    <source>
        <dbReference type="EMBL" id="PYC76688.1"/>
    </source>
</evidence>
<sequence>MTTQGDSRSIPDGPAEIPGSVRNGARSGFTRARLIGWGGAVVLLGAGGFVVASPHPGDWLPGLGPSSKDKPVSVVGNPAPTSATDPVPFTVDGYFPVAKPVEVNAYKAHRSGGRQGNDCAETLRDPAKNVLKDSGCQAYLAVSFSRQDTRVLTSVTVLRFADEQQAAKAAALVNGQPGLFTFVLPDSSIAAPSAAPGGKPDLPTRVEAVERYLTITSSRFADGHQPAGADDPELSEATRAVSYTAGMSVFSWN</sequence>
<keyword evidence="3" id="KW-1185">Reference proteome</keyword>
<dbReference type="AlphaFoldDB" id="A0A2V4NM40"/>
<name>A0A2V4NM40_9ACTN</name>
<evidence type="ECO:0000256" key="1">
    <source>
        <dbReference type="SAM" id="MobiDB-lite"/>
    </source>
</evidence>
<reference evidence="2 3" key="1">
    <citation type="submission" date="2018-03" db="EMBL/GenBank/DDBJ databases">
        <title>Bioinformatic expansion and discovery of thiopeptide antibiotics.</title>
        <authorList>
            <person name="Schwalen C.J."/>
            <person name="Hudson G.A."/>
            <person name="Mitchell D.A."/>
        </authorList>
    </citation>
    <scope>NUCLEOTIDE SEQUENCE [LARGE SCALE GENOMIC DNA]</scope>
    <source>
        <strain evidence="2 3">ATCC 21389</strain>
    </source>
</reference>
<protein>
    <recommendedName>
        <fullName evidence="4">DUF3105 domain-containing protein</fullName>
    </recommendedName>
</protein>
<organism evidence="2 3">
    <name type="scientific">Streptomyces tateyamensis</name>
    <dbReference type="NCBI Taxonomy" id="565073"/>
    <lineage>
        <taxon>Bacteria</taxon>
        <taxon>Bacillati</taxon>
        <taxon>Actinomycetota</taxon>
        <taxon>Actinomycetes</taxon>
        <taxon>Kitasatosporales</taxon>
        <taxon>Streptomycetaceae</taxon>
        <taxon>Streptomyces</taxon>
    </lineage>
</organism>
<evidence type="ECO:0008006" key="4">
    <source>
        <dbReference type="Google" id="ProtNLM"/>
    </source>
</evidence>
<dbReference type="OrthoDB" id="3868232at2"/>
<accession>A0A2V4NM40</accession>
<dbReference type="Proteomes" id="UP000248039">
    <property type="component" value="Unassembled WGS sequence"/>
</dbReference>
<feature type="region of interest" description="Disordered" evidence="1">
    <location>
        <begin position="1"/>
        <end position="23"/>
    </location>
</feature>
<dbReference type="EMBL" id="PYBW01000082">
    <property type="protein sequence ID" value="PYC76688.1"/>
    <property type="molecule type" value="Genomic_DNA"/>
</dbReference>